<dbReference type="GO" id="GO:0016740">
    <property type="term" value="F:transferase activity"/>
    <property type="evidence" value="ECO:0007669"/>
    <property type="project" value="UniProtKB-KW"/>
</dbReference>
<accession>A0A7G4AVY1</accession>
<dbReference type="Proteomes" id="UP000515922">
    <property type="component" value="Segment"/>
</dbReference>
<protein>
    <submittedName>
        <fullName evidence="2">Glycosyltransferase</fullName>
    </submittedName>
</protein>
<reference evidence="2 3" key="1">
    <citation type="submission" date="2020-07" db="EMBL/GenBank/DDBJ databases">
        <title>Streptomyces phage Genome sequencing and assembly.</title>
        <authorList>
            <person name="Sharma V."/>
            <person name="Hardy A."/>
            <person name="Frunzke J."/>
        </authorList>
    </citation>
    <scope>NUCLEOTIDE SEQUENCE [LARGE SCALE GENOMIC DNA]</scope>
</reference>
<keyword evidence="3" id="KW-1185">Reference proteome</keyword>
<evidence type="ECO:0000313" key="2">
    <source>
        <dbReference type="EMBL" id="QMP84171.1"/>
    </source>
</evidence>
<keyword evidence="2" id="KW-0808">Transferase</keyword>
<gene>
    <name evidence="2" type="ORF">HUN41_00042</name>
</gene>
<dbReference type="EMBL" id="MT711976">
    <property type="protein sequence ID" value="QMP84171.1"/>
    <property type="molecule type" value="Genomic_DNA"/>
</dbReference>
<name>A0A7G4AVY1_9CAUD</name>
<sequence>MDNNIAGRIATAILCIGATSAVAFGAATQDSPEMEMAAQPSLSPQTKPNKSEFFDPSFAKKPKPVKPTLKSVIKKVRKPVSLKKQPKANTSSKRPKAPKPTQKPYTPRKTYSGVKEWARQQVGDRQFSCLDKLFTRESGWNTYATNPSSGAYGIPQALPASKMASAGADWKTNPFTQVRWGLNYIANRYGSPCGAWSHSQSVGWY</sequence>
<organism evidence="2 3">
    <name type="scientific">Streptomyces phage Coruscant</name>
    <dbReference type="NCBI Taxonomy" id="2739834"/>
    <lineage>
        <taxon>Viruses</taxon>
        <taxon>Duplodnaviria</taxon>
        <taxon>Heunggongvirae</taxon>
        <taxon>Uroviricota</taxon>
        <taxon>Caudoviricetes</taxon>
        <taxon>Stanwilliamsviridae</taxon>
        <taxon>Boydwoodruffvirinae</taxon>
        <taxon>Coruscantvirus</taxon>
        <taxon>Coruscantvirus coruscant</taxon>
    </lineage>
</organism>
<evidence type="ECO:0000256" key="1">
    <source>
        <dbReference type="SAM" id="MobiDB-lite"/>
    </source>
</evidence>
<dbReference type="SUPFAM" id="SSF53955">
    <property type="entry name" value="Lysozyme-like"/>
    <property type="match status" value="1"/>
</dbReference>
<proteinExistence type="predicted"/>
<dbReference type="InterPro" id="IPR023346">
    <property type="entry name" value="Lysozyme-like_dom_sf"/>
</dbReference>
<feature type="region of interest" description="Disordered" evidence="1">
    <location>
        <begin position="31"/>
        <end position="113"/>
    </location>
</feature>
<feature type="compositionally biased region" description="Basic residues" evidence="1">
    <location>
        <begin position="72"/>
        <end position="86"/>
    </location>
</feature>
<evidence type="ECO:0000313" key="3">
    <source>
        <dbReference type="Proteomes" id="UP000515922"/>
    </source>
</evidence>